<dbReference type="Proteomes" id="UP000515121">
    <property type="component" value="Unplaced"/>
</dbReference>
<dbReference type="GeneID" id="111298715"/>
<dbReference type="RefSeq" id="XP_022749176.1">
    <property type="nucleotide sequence ID" value="XM_022893441.1"/>
</dbReference>
<organism evidence="3 4">
    <name type="scientific">Durio zibethinus</name>
    <name type="common">Durian</name>
    <dbReference type="NCBI Taxonomy" id="66656"/>
    <lineage>
        <taxon>Eukaryota</taxon>
        <taxon>Viridiplantae</taxon>
        <taxon>Streptophyta</taxon>
        <taxon>Embryophyta</taxon>
        <taxon>Tracheophyta</taxon>
        <taxon>Spermatophyta</taxon>
        <taxon>Magnoliopsida</taxon>
        <taxon>eudicotyledons</taxon>
        <taxon>Gunneridae</taxon>
        <taxon>Pentapetalae</taxon>
        <taxon>rosids</taxon>
        <taxon>malvids</taxon>
        <taxon>Malvales</taxon>
        <taxon>Malvaceae</taxon>
        <taxon>Helicteroideae</taxon>
        <taxon>Durio</taxon>
    </lineage>
</organism>
<evidence type="ECO:0000259" key="2">
    <source>
        <dbReference type="Pfam" id="PF25074"/>
    </source>
</evidence>
<dbReference type="Pfam" id="PF25074">
    <property type="entry name" value="DUF7798"/>
    <property type="match status" value="1"/>
</dbReference>
<proteinExistence type="predicted"/>
<evidence type="ECO:0000256" key="1">
    <source>
        <dbReference type="SAM" id="MobiDB-lite"/>
    </source>
</evidence>
<dbReference type="KEGG" id="dzi:111298715"/>
<feature type="domain" description="DUF7798" evidence="2">
    <location>
        <begin position="86"/>
        <end position="153"/>
    </location>
</feature>
<feature type="compositionally biased region" description="Pro residues" evidence="1">
    <location>
        <begin position="1"/>
        <end position="10"/>
    </location>
</feature>
<evidence type="ECO:0000313" key="4">
    <source>
        <dbReference type="RefSeq" id="XP_022749176.1"/>
    </source>
</evidence>
<accession>A0A6P5Z9T9</accession>
<dbReference type="InterPro" id="IPR056700">
    <property type="entry name" value="DUF7798"/>
</dbReference>
<dbReference type="AlphaFoldDB" id="A0A6P5Z9T9"/>
<dbReference type="OrthoDB" id="1922570at2759"/>
<dbReference type="PANTHER" id="PTHR36011">
    <property type="entry name" value="BAT2 DOMAIN PROTEIN"/>
    <property type="match status" value="1"/>
</dbReference>
<name>A0A6P5Z9T9_DURZI</name>
<feature type="region of interest" description="Disordered" evidence="1">
    <location>
        <begin position="1"/>
        <end position="46"/>
    </location>
</feature>
<feature type="compositionally biased region" description="Basic and acidic residues" evidence="1">
    <location>
        <begin position="18"/>
        <end position="32"/>
    </location>
</feature>
<evidence type="ECO:0000313" key="3">
    <source>
        <dbReference type="Proteomes" id="UP000515121"/>
    </source>
</evidence>
<dbReference type="PANTHER" id="PTHR36011:SF1">
    <property type="entry name" value="BAT2 DOMAIN PROTEIN"/>
    <property type="match status" value="1"/>
</dbReference>
<protein>
    <submittedName>
        <fullName evidence="4">Uncharacterized protein LOC111298715</fullName>
    </submittedName>
</protein>
<reference evidence="4" key="1">
    <citation type="submission" date="2025-08" db="UniProtKB">
        <authorList>
            <consortium name="RefSeq"/>
        </authorList>
    </citation>
    <scope>IDENTIFICATION</scope>
    <source>
        <tissue evidence="4">Fruit stalk</tissue>
    </source>
</reference>
<keyword evidence="3" id="KW-1185">Reference proteome</keyword>
<sequence length="156" mass="16984">MEDTKNPPPQAMEDEEKKEEQGKEEEPKKEEQQPASTTTPKSGGGWGGWGFSAFSVLSHLQKAATVAAEENARNLRFIFLFLNICLCISDVAEAYQAAIKSAAADSHEALPRASILEKANSFSEHLCSDQTTAVSKIQDGLQYLSYVVLSTSMRAA</sequence>
<gene>
    <name evidence="4" type="primary">LOC111298715</name>
</gene>